<keyword evidence="11" id="KW-0503">Monooxygenase</keyword>
<evidence type="ECO:0000313" key="16">
    <source>
        <dbReference type="Proteomes" id="UP000807469"/>
    </source>
</evidence>
<evidence type="ECO:0000256" key="2">
    <source>
        <dbReference type="ARBA" id="ARBA00004370"/>
    </source>
</evidence>
<dbReference type="PANTHER" id="PTHR24305">
    <property type="entry name" value="CYTOCHROME P450"/>
    <property type="match status" value="1"/>
</dbReference>
<dbReference type="GO" id="GO:0016705">
    <property type="term" value="F:oxidoreductase activity, acting on paired donors, with incorporation or reduction of molecular oxygen"/>
    <property type="evidence" value="ECO:0007669"/>
    <property type="project" value="InterPro"/>
</dbReference>
<evidence type="ECO:0000256" key="7">
    <source>
        <dbReference type="ARBA" id="ARBA00022723"/>
    </source>
</evidence>
<evidence type="ECO:0000256" key="1">
    <source>
        <dbReference type="ARBA" id="ARBA00001971"/>
    </source>
</evidence>
<keyword evidence="8 14" id="KW-1133">Transmembrane helix</keyword>
<keyword evidence="7 13" id="KW-0479">Metal-binding</keyword>
<evidence type="ECO:0000256" key="5">
    <source>
        <dbReference type="ARBA" id="ARBA00022617"/>
    </source>
</evidence>
<dbReference type="CDD" id="cd11069">
    <property type="entry name" value="CYP_FUM15-like"/>
    <property type="match status" value="1"/>
</dbReference>
<evidence type="ECO:0000256" key="8">
    <source>
        <dbReference type="ARBA" id="ARBA00022989"/>
    </source>
</evidence>
<keyword evidence="10 13" id="KW-0408">Iron</keyword>
<dbReference type="InterPro" id="IPR050121">
    <property type="entry name" value="Cytochrome_P450_monoxygenase"/>
</dbReference>
<dbReference type="Gene3D" id="1.10.630.10">
    <property type="entry name" value="Cytochrome P450"/>
    <property type="match status" value="1"/>
</dbReference>
<evidence type="ECO:0000256" key="13">
    <source>
        <dbReference type="PIRSR" id="PIRSR602401-1"/>
    </source>
</evidence>
<comment type="pathway">
    <text evidence="3">Secondary metabolite biosynthesis; terpenoid biosynthesis.</text>
</comment>
<dbReference type="OrthoDB" id="1470350at2759"/>
<dbReference type="GO" id="GO:0016020">
    <property type="term" value="C:membrane"/>
    <property type="evidence" value="ECO:0007669"/>
    <property type="project" value="UniProtKB-SubCell"/>
</dbReference>
<dbReference type="Proteomes" id="UP000807469">
    <property type="component" value="Unassembled WGS sequence"/>
</dbReference>
<proteinExistence type="inferred from homology"/>
<sequence>MSLKYALPAAVELPSANTLAIIGAVIAFIGVWLVKRLSVCSNITGPRSPSFLFGNLLELVAPETGRDWQLNTSTSFGGTARLRTLFGGSALLVSDPKALNHILVKEQDVFEEWSAFTSTNALLFGDGLVATIGNQHKKQRKMLTPAFSIKHLRGMTPMFVVIARELESHISSLVQKEPKEIDITSYLNRFALEAVGRGGLGYSFGKLSEPNKFSQAAKDLAATVSVMVPGAPLAPLFKYLGPPQFRRFVLKLIPWNLLQRLAEIVNIMDDEVQKVFSAQQKSLEAGHQHDADNKDIMSILLKANRSSSEADRMSDGELLGQIATLVFTATDTTSGAIARLLHLLALHPDVQDKLRAEIIEAYHHQDEAIDFNNVSALPYMDAVIRETLRVYPPIPTIFRQTMQDTVVPLLHPITGADGRTVTEIHVQKGTDIFIDILSANHHPKTWGADASEWKPERWLAELPESVTKIRDLSGVYSHLMTFLAGNRSCIGFNFSQLEMKVILAVLLQSLEFSASKDKEIGWNVGLLMTPVVRGSNSIHAQLPLVIKRRV</sequence>
<evidence type="ECO:0000256" key="6">
    <source>
        <dbReference type="ARBA" id="ARBA00022692"/>
    </source>
</evidence>
<dbReference type="InterPro" id="IPR002401">
    <property type="entry name" value="Cyt_P450_E_grp-I"/>
</dbReference>
<evidence type="ECO:0000256" key="10">
    <source>
        <dbReference type="ARBA" id="ARBA00023004"/>
    </source>
</evidence>
<protein>
    <submittedName>
        <fullName evidence="15">Cytochrome P450</fullName>
    </submittedName>
</protein>
<dbReference type="EMBL" id="MU155253">
    <property type="protein sequence ID" value="KAF9477694.1"/>
    <property type="molecule type" value="Genomic_DNA"/>
</dbReference>
<dbReference type="PRINTS" id="PR00385">
    <property type="entry name" value="P450"/>
</dbReference>
<organism evidence="15 16">
    <name type="scientific">Pholiota conissans</name>
    <dbReference type="NCBI Taxonomy" id="109636"/>
    <lineage>
        <taxon>Eukaryota</taxon>
        <taxon>Fungi</taxon>
        <taxon>Dikarya</taxon>
        <taxon>Basidiomycota</taxon>
        <taxon>Agaricomycotina</taxon>
        <taxon>Agaricomycetes</taxon>
        <taxon>Agaricomycetidae</taxon>
        <taxon>Agaricales</taxon>
        <taxon>Agaricineae</taxon>
        <taxon>Strophariaceae</taxon>
        <taxon>Pholiota</taxon>
    </lineage>
</organism>
<evidence type="ECO:0000313" key="15">
    <source>
        <dbReference type="EMBL" id="KAF9477694.1"/>
    </source>
</evidence>
<dbReference type="GO" id="GO:0004497">
    <property type="term" value="F:monooxygenase activity"/>
    <property type="evidence" value="ECO:0007669"/>
    <property type="project" value="UniProtKB-KW"/>
</dbReference>
<reference evidence="15" key="1">
    <citation type="submission" date="2020-11" db="EMBL/GenBank/DDBJ databases">
        <authorList>
            <consortium name="DOE Joint Genome Institute"/>
            <person name="Ahrendt S."/>
            <person name="Riley R."/>
            <person name="Andreopoulos W."/>
            <person name="Labutti K."/>
            <person name="Pangilinan J."/>
            <person name="Ruiz-Duenas F.J."/>
            <person name="Barrasa J.M."/>
            <person name="Sanchez-Garcia M."/>
            <person name="Camarero S."/>
            <person name="Miyauchi S."/>
            <person name="Serrano A."/>
            <person name="Linde D."/>
            <person name="Babiker R."/>
            <person name="Drula E."/>
            <person name="Ayuso-Fernandez I."/>
            <person name="Pacheco R."/>
            <person name="Padilla G."/>
            <person name="Ferreira P."/>
            <person name="Barriuso J."/>
            <person name="Kellner H."/>
            <person name="Castanera R."/>
            <person name="Alfaro M."/>
            <person name="Ramirez L."/>
            <person name="Pisabarro A.G."/>
            <person name="Kuo A."/>
            <person name="Tritt A."/>
            <person name="Lipzen A."/>
            <person name="He G."/>
            <person name="Yan M."/>
            <person name="Ng V."/>
            <person name="Cullen D."/>
            <person name="Martin F."/>
            <person name="Rosso M.-N."/>
            <person name="Henrissat B."/>
            <person name="Hibbett D."/>
            <person name="Martinez A.T."/>
            <person name="Grigoriev I.V."/>
        </authorList>
    </citation>
    <scope>NUCLEOTIDE SEQUENCE</scope>
    <source>
        <strain evidence="15">CIRM-BRFM 674</strain>
    </source>
</reference>
<comment type="cofactor">
    <cofactor evidence="1 13">
        <name>heme</name>
        <dbReference type="ChEBI" id="CHEBI:30413"/>
    </cofactor>
</comment>
<evidence type="ECO:0000256" key="14">
    <source>
        <dbReference type="SAM" id="Phobius"/>
    </source>
</evidence>
<comment type="caution">
    <text evidence="15">The sequence shown here is derived from an EMBL/GenBank/DDBJ whole genome shotgun (WGS) entry which is preliminary data.</text>
</comment>
<feature type="transmembrane region" description="Helical" evidence="14">
    <location>
        <begin position="15"/>
        <end position="34"/>
    </location>
</feature>
<dbReference type="PRINTS" id="PR00463">
    <property type="entry name" value="EP450I"/>
</dbReference>
<gene>
    <name evidence="15" type="ORF">BDN70DRAFT_922438</name>
</gene>
<evidence type="ECO:0000256" key="12">
    <source>
        <dbReference type="ARBA" id="ARBA00023136"/>
    </source>
</evidence>
<comment type="subcellular location">
    <subcellularLocation>
        <location evidence="2">Membrane</location>
    </subcellularLocation>
</comment>
<feature type="binding site" description="axial binding residue" evidence="13">
    <location>
        <position position="489"/>
    </location>
    <ligand>
        <name>heme</name>
        <dbReference type="ChEBI" id="CHEBI:30413"/>
    </ligand>
    <ligandPart>
        <name>Fe</name>
        <dbReference type="ChEBI" id="CHEBI:18248"/>
    </ligandPart>
</feature>
<comment type="similarity">
    <text evidence="4">Belongs to the cytochrome P450 family.</text>
</comment>
<keyword evidence="9" id="KW-0560">Oxidoreductase</keyword>
<evidence type="ECO:0000256" key="9">
    <source>
        <dbReference type="ARBA" id="ARBA00023002"/>
    </source>
</evidence>
<dbReference type="PANTHER" id="PTHR24305:SF166">
    <property type="entry name" value="CYTOCHROME P450 12A4, MITOCHONDRIAL-RELATED"/>
    <property type="match status" value="1"/>
</dbReference>
<keyword evidence="5 13" id="KW-0349">Heme</keyword>
<dbReference type="GO" id="GO:0020037">
    <property type="term" value="F:heme binding"/>
    <property type="evidence" value="ECO:0007669"/>
    <property type="project" value="InterPro"/>
</dbReference>
<dbReference type="AlphaFoldDB" id="A0A9P5YY90"/>
<evidence type="ECO:0000256" key="11">
    <source>
        <dbReference type="ARBA" id="ARBA00023033"/>
    </source>
</evidence>
<dbReference type="SUPFAM" id="SSF48264">
    <property type="entry name" value="Cytochrome P450"/>
    <property type="match status" value="1"/>
</dbReference>
<dbReference type="InterPro" id="IPR036396">
    <property type="entry name" value="Cyt_P450_sf"/>
</dbReference>
<keyword evidence="6 14" id="KW-0812">Transmembrane</keyword>
<keyword evidence="16" id="KW-1185">Reference proteome</keyword>
<evidence type="ECO:0000256" key="3">
    <source>
        <dbReference type="ARBA" id="ARBA00004721"/>
    </source>
</evidence>
<keyword evidence="12 14" id="KW-0472">Membrane</keyword>
<dbReference type="InterPro" id="IPR001128">
    <property type="entry name" value="Cyt_P450"/>
</dbReference>
<dbReference type="Pfam" id="PF00067">
    <property type="entry name" value="p450"/>
    <property type="match status" value="1"/>
</dbReference>
<accession>A0A9P5YY90</accession>
<evidence type="ECO:0000256" key="4">
    <source>
        <dbReference type="ARBA" id="ARBA00010617"/>
    </source>
</evidence>
<name>A0A9P5YY90_9AGAR</name>
<dbReference type="GO" id="GO:0005506">
    <property type="term" value="F:iron ion binding"/>
    <property type="evidence" value="ECO:0007669"/>
    <property type="project" value="InterPro"/>
</dbReference>